<gene>
    <name evidence="4" type="ORF">llap_20869</name>
</gene>
<evidence type="ECO:0000256" key="2">
    <source>
        <dbReference type="ARBA" id="ARBA00023054"/>
    </source>
</evidence>
<dbReference type="InterPro" id="IPR043197">
    <property type="entry name" value="Plakin"/>
</dbReference>
<dbReference type="AlphaFoldDB" id="A0A2I0T4V7"/>
<dbReference type="Gene3D" id="1.20.58.60">
    <property type="match status" value="2"/>
</dbReference>
<dbReference type="SUPFAM" id="SSF46966">
    <property type="entry name" value="Spectrin repeat"/>
    <property type="match status" value="1"/>
</dbReference>
<proteinExistence type="inferred from homology"/>
<evidence type="ECO:0000313" key="5">
    <source>
        <dbReference type="Proteomes" id="UP000233556"/>
    </source>
</evidence>
<dbReference type="PANTHER" id="PTHR23169:SF10">
    <property type="entry name" value="PERIPLAKIN"/>
    <property type="match status" value="1"/>
</dbReference>
<dbReference type="OrthoDB" id="29745at2759"/>
<dbReference type="PANTHER" id="PTHR23169">
    <property type="entry name" value="ENVOPLAKIN"/>
    <property type="match status" value="1"/>
</dbReference>
<feature type="domain" description="Periplakin/Envoplakin N-terminal" evidence="3">
    <location>
        <begin position="19"/>
        <end position="90"/>
    </location>
</feature>
<dbReference type="EMBL" id="KZ519086">
    <property type="protein sequence ID" value="PKU28827.1"/>
    <property type="molecule type" value="Genomic_DNA"/>
</dbReference>
<name>A0A2I0T4V7_LIMLA</name>
<dbReference type="GO" id="GO:0005737">
    <property type="term" value="C:cytoplasm"/>
    <property type="evidence" value="ECO:0007669"/>
    <property type="project" value="TreeGrafter"/>
</dbReference>
<reference evidence="5" key="2">
    <citation type="submission" date="2017-12" db="EMBL/GenBank/DDBJ databases">
        <title>Genome sequence of the Bar-tailed Godwit (Limosa lapponica baueri).</title>
        <authorList>
            <person name="Lima N.C.B."/>
            <person name="Parody-Merino A.M."/>
            <person name="Battley P.F."/>
            <person name="Fidler A.E."/>
            <person name="Prosdocimi F."/>
        </authorList>
    </citation>
    <scope>NUCLEOTIDE SEQUENCE [LARGE SCALE GENOMIC DNA]</scope>
</reference>
<dbReference type="Pfam" id="PF23160">
    <property type="entry name" value="Spectrin_1st_PEPL"/>
    <property type="match status" value="1"/>
</dbReference>
<evidence type="ECO:0000256" key="1">
    <source>
        <dbReference type="ARBA" id="ARBA00009109"/>
    </source>
</evidence>
<comment type="similarity">
    <text evidence="1">Belongs to the plakin or cytolinker family.</text>
</comment>
<dbReference type="GO" id="GO:0045296">
    <property type="term" value="F:cadherin binding"/>
    <property type="evidence" value="ECO:0007669"/>
    <property type="project" value="TreeGrafter"/>
</dbReference>
<dbReference type="Proteomes" id="UP000233556">
    <property type="component" value="Unassembled WGS sequence"/>
</dbReference>
<keyword evidence="2" id="KW-0175">Coiled coil</keyword>
<dbReference type="GO" id="GO:0005882">
    <property type="term" value="C:intermediate filament"/>
    <property type="evidence" value="ECO:0007669"/>
    <property type="project" value="TreeGrafter"/>
</dbReference>
<evidence type="ECO:0000259" key="3">
    <source>
        <dbReference type="Pfam" id="PF23160"/>
    </source>
</evidence>
<dbReference type="GO" id="GO:0045104">
    <property type="term" value="P:intermediate filament cytoskeleton organization"/>
    <property type="evidence" value="ECO:0007669"/>
    <property type="project" value="InterPro"/>
</dbReference>
<keyword evidence="5" id="KW-1185">Reference proteome</keyword>
<accession>A0A2I0T4V7</accession>
<evidence type="ECO:0000313" key="4">
    <source>
        <dbReference type="EMBL" id="PKU28827.1"/>
    </source>
</evidence>
<dbReference type="GO" id="GO:0016020">
    <property type="term" value="C:membrane"/>
    <property type="evidence" value="ECO:0007669"/>
    <property type="project" value="TreeGrafter"/>
</dbReference>
<dbReference type="GO" id="GO:0042060">
    <property type="term" value="P:wound healing"/>
    <property type="evidence" value="ECO:0007669"/>
    <property type="project" value="TreeGrafter"/>
</dbReference>
<reference evidence="5" key="1">
    <citation type="submission" date="2017-11" db="EMBL/GenBank/DDBJ databases">
        <authorList>
            <person name="Lima N.C."/>
            <person name="Parody-Merino A.M."/>
            <person name="Battley P.F."/>
            <person name="Fidler A.E."/>
            <person name="Prosdocimi F."/>
        </authorList>
    </citation>
    <scope>NUCLEOTIDE SEQUENCE [LARGE SCALE GENOMIC DNA]</scope>
</reference>
<dbReference type="InterPro" id="IPR055419">
    <property type="entry name" value="Spectrin_PEPL/EVPL"/>
</dbReference>
<protein>
    <submittedName>
        <fullName evidence="4">Periplakin</fullName>
    </submittedName>
</protein>
<organism evidence="4 5">
    <name type="scientific">Limosa lapponica baueri</name>
    <dbReference type="NCBI Taxonomy" id="1758121"/>
    <lineage>
        <taxon>Eukaryota</taxon>
        <taxon>Metazoa</taxon>
        <taxon>Chordata</taxon>
        <taxon>Craniata</taxon>
        <taxon>Vertebrata</taxon>
        <taxon>Euteleostomi</taxon>
        <taxon>Archelosauria</taxon>
        <taxon>Archosauria</taxon>
        <taxon>Dinosauria</taxon>
        <taxon>Saurischia</taxon>
        <taxon>Theropoda</taxon>
        <taxon>Coelurosauria</taxon>
        <taxon>Aves</taxon>
        <taxon>Neognathae</taxon>
        <taxon>Neoaves</taxon>
        <taxon>Charadriiformes</taxon>
        <taxon>Scolopacidae</taxon>
        <taxon>Limosa</taxon>
    </lineage>
</organism>
<sequence>MEEKGLNALLSPKGRMHPEDLHKIKACQLAQYKDLTAQKLSESDKLLYVLDGDAAIARHMKHPQGDMITEDIRQLKERVANLRVKHDQIYGFPQQQHIEPQLNWSTVIEEKQNFIHRKLEEKEEAINKLHADGDQLLAQNHPGKNAIEAHIEAVHADWKEYLNLLICEESHLKFMEDFHKDSRDTSQRDVTP</sequence>
<dbReference type="GO" id="GO:0005198">
    <property type="term" value="F:structural molecule activity"/>
    <property type="evidence" value="ECO:0007669"/>
    <property type="project" value="TreeGrafter"/>
</dbReference>